<dbReference type="VEuPathDB" id="FungiDB:AB675_4318"/>
<dbReference type="GeneID" id="28736327"/>
<reference evidence="4 5" key="1">
    <citation type="submission" date="2015-06" db="EMBL/GenBank/DDBJ databases">
        <title>Draft genome of the ant-associated black yeast Phialophora attae CBS 131958.</title>
        <authorList>
            <person name="Moreno L.F."/>
            <person name="Stielow B.J."/>
            <person name="de Hoog S."/>
            <person name="Vicente V.A."/>
            <person name="Weiss V.A."/>
            <person name="de Vries M."/>
            <person name="Cruz L.M."/>
            <person name="Souza E.M."/>
        </authorList>
    </citation>
    <scope>NUCLEOTIDE SEQUENCE [LARGE SCALE GENOMIC DNA]</scope>
    <source>
        <strain evidence="4 5">CBS 131958</strain>
    </source>
</reference>
<sequence length="359" mass="39607">MGSAVVEPNGAPKAVEADGLVMPIINFSQFTKGDIATRKAVADSILHGFQTSGFIYLTHHPISLDTIAKSFEHSASFFARPQPEKDSLCWTTPQSNRGYVASGREKVTLADLNDREEIAKLRASNPDLKESMEIGREGVEGLPNRWPEKLDAQGEAFTAHMKSFFLECKDLHMQVMRAIALGMGLDSSESNTRDSFFDSFTSAGDNNLRLLHYPAVLKSVFKDNPDQVRAGAHSDYGSITLLFQDSVGGLEVQSPQGTWVRATPVPGSIVVNAGDLLNRWSNGTIKSTKHRVVQPPAKAGDESEMYPKRYSIAYFCNPNFDRVIEALPGTFGEKAREKEKIWEPIKSGDYLVMRLAATY</sequence>
<dbReference type="InterPro" id="IPR044861">
    <property type="entry name" value="IPNS-like_FE2OG_OXY"/>
</dbReference>
<dbReference type="InterPro" id="IPR050231">
    <property type="entry name" value="Iron_ascorbate_oxido_reductase"/>
</dbReference>
<dbReference type="GO" id="GO:0051213">
    <property type="term" value="F:dioxygenase activity"/>
    <property type="evidence" value="ECO:0007669"/>
    <property type="project" value="UniProtKB-KW"/>
</dbReference>
<dbReference type="AlphaFoldDB" id="A0A0N1HRN8"/>
<name>A0A0N1HRN8_9EURO</name>
<dbReference type="FunFam" id="2.60.120.330:FF:000030">
    <property type="entry name" value="Thymine dioxygenase"/>
    <property type="match status" value="1"/>
</dbReference>
<dbReference type="SUPFAM" id="SSF51197">
    <property type="entry name" value="Clavaminate synthase-like"/>
    <property type="match status" value="1"/>
</dbReference>
<evidence type="ECO:0000256" key="1">
    <source>
        <dbReference type="ARBA" id="ARBA00008056"/>
    </source>
</evidence>
<dbReference type="InterPro" id="IPR005123">
    <property type="entry name" value="Oxoglu/Fe-dep_dioxygenase_dom"/>
</dbReference>
<protein>
    <submittedName>
        <fullName evidence="4">Putative 2-oxoglutarate-dependent dioxygenase</fullName>
    </submittedName>
</protein>
<evidence type="ECO:0000259" key="3">
    <source>
        <dbReference type="PROSITE" id="PS51471"/>
    </source>
</evidence>
<dbReference type="Proteomes" id="UP000038010">
    <property type="component" value="Unassembled WGS sequence"/>
</dbReference>
<comment type="caution">
    <text evidence="4">The sequence shown here is derived from an EMBL/GenBank/DDBJ whole genome shotgun (WGS) entry which is preliminary data.</text>
</comment>
<organism evidence="4 5">
    <name type="scientific">Cyphellophora attinorum</name>
    <dbReference type="NCBI Taxonomy" id="1664694"/>
    <lineage>
        <taxon>Eukaryota</taxon>
        <taxon>Fungi</taxon>
        <taxon>Dikarya</taxon>
        <taxon>Ascomycota</taxon>
        <taxon>Pezizomycotina</taxon>
        <taxon>Eurotiomycetes</taxon>
        <taxon>Chaetothyriomycetidae</taxon>
        <taxon>Chaetothyriales</taxon>
        <taxon>Cyphellophoraceae</taxon>
        <taxon>Cyphellophora</taxon>
    </lineage>
</organism>
<dbReference type="Gene3D" id="2.60.120.330">
    <property type="entry name" value="B-lactam Antibiotic, Isopenicillin N Synthase, Chain"/>
    <property type="match status" value="1"/>
</dbReference>
<evidence type="ECO:0000313" key="4">
    <source>
        <dbReference type="EMBL" id="KPI38532.1"/>
    </source>
</evidence>
<keyword evidence="2" id="KW-0408">Iron</keyword>
<dbReference type="PRINTS" id="PR00682">
    <property type="entry name" value="IPNSYNTHASE"/>
</dbReference>
<dbReference type="InterPro" id="IPR026992">
    <property type="entry name" value="DIOX_N"/>
</dbReference>
<comment type="similarity">
    <text evidence="1 2">Belongs to the iron/ascorbate-dependent oxidoreductase family.</text>
</comment>
<dbReference type="Pfam" id="PF14226">
    <property type="entry name" value="DIOX_N"/>
    <property type="match status" value="1"/>
</dbReference>
<accession>A0A0N1HRN8</accession>
<dbReference type="Pfam" id="PF03171">
    <property type="entry name" value="2OG-FeII_Oxy"/>
    <property type="match status" value="1"/>
</dbReference>
<dbReference type="GO" id="GO:0046872">
    <property type="term" value="F:metal ion binding"/>
    <property type="evidence" value="ECO:0007669"/>
    <property type="project" value="UniProtKB-KW"/>
</dbReference>
<dbReference type="RefSeq" id="XP_017998495.1">
    <property type="nucleotide sequence ID" value="XM_018144447.1"/>
</dbReference>
<dbReference type="PANTHER" id="PTHR47990">
    <property type="entry name" value="2-OXOGLUTARATE (2OG) AND FE(II)-DEPENDENT OXYGENASE SUPERFAMILY PROTEIN-RELATED"/>
    <property type="match status" value="1"/>
</dbReference>
<dbReference type="PROSITE" id="PS51471">
    <property type="entry name" value="FE2OG_OXY"/>
    <property type="match status" value="1"/>
</dbReference>
<evidence type="ECO:0000313" key="5">
    <source>
        <dbReference type="Proteomes" id="UP000038010"/>
    </source>
</evidence>
<dbReference type="STRING" id="1664694.A0A0N1HRN8"/>
<dbReference type="InterPro" id="IPR027443">
    <property type="entry name" value="IPNS-like_sf"/>
</dbReference>
<gene>
    <name evidence="4" type="ORF">AB675_4318</name>
</gene>
<dbReference type="GO" id="GO:0044283">
    <property type="term" value="P:small molecule biosynthetic process"/>
    <property type="evidence" value="ECO:0007669"/>
    <property type="project" value="UniProtKB-ARBA"/>
</dbReference>
<evidence type="ECO:0000256" key="2">
    <source>
        <dbReference type="RuleBase" id="RU003682"/>
    </source>
</evidence>
<keyword evidence="4" id="KW-0223">Dioxygenase</keyword>
<keyword evidence="2" id="KW-0560">Oxidoreductase</keyword>
<proteinExistence type="inferred from homology"/>
<dbReference type="EMBL" id="LFJN01000018">
    <property type="protein sequence ID" value="KPI38532.1"/>
    <property type="molecule type" value="Genomic_DNA"/>
</dbReference>
<feature type="domain" description="Fe2OG dioxygenase" evidence="3">
    <location>
        <begin position="199"/>
        <end position="318"/>
    </location>
</feature>
<keyword evidence="2" id="KW-0479">Metal-binding</keyword>
<keyword evidence="5" id="KW-1185">Reference proteome</keyword>
<dbReference type="OrthoDB" id="288590at2759"/>